<accession>A0A1G8KQJ3</accession>
<dbReference type="STRING" id="428992.SAMN05216272_109167"/>
<reference evidence="2" key="1">
    <citation type="submission" date="2016-10" db="EMBL/GenBank/DDBJ databases">
        <authorList>
            <person name="Varghese N."/>
            <person name="Submissions S."/>
        </authorList>
    </citation>
    <scope>NUCLEOTIDE SEQUENCE [LARGE SCALE GENOMIC DNA]</scope>
    <source>
        <strain evidence="2">CCM 7469</strain>
    </source>
</reference>
<gene>
    <name evidence="1" type="ORF">SAMN05216272_109167</name>
</gene>
<evidence type="ECO:0000313" key="1">
    <source>
        <dbReference type="EMBL" id="SDI45150.1"/>
    </source>
</evidence>
<evidence type="ECO:0000313" key="2">
    <source>
        <dbReference type="Proteomes" id="UP000199636"/>
    </source>
</evidence>
<dbReference type="AlphaFoldDB" id="A0A1G8KQJ3"/>
<organism evidence="1 2">
    <name type="scientific">Pseudomonas panipatensis</name>
    <dbReference type="NCBI Taxonomy" id="428992"/>
    <lineage>
        <taxon>Bacteria</taxon>
        <taxon>Pseudomonadati</taxon>
        <taxon>Pseudomonadota</taxon>
        <taxon>Gammaproteobacteria</taxon>
        <taxon>Pseudomonadales</taxon>
        <taxon>Pseudomonadaceae</taxon>
        <taxon>Pseudomonas</taxon>
    </lineage>
</organism>
<dbReference type="Proteomes" id="UP000199636">
    <property type="component" value="Unassembled WGS sequence"/>
</dbReference>
<keyword evidence="2" id="KW-1185">Reference proteome</keyword>
<protein>
    <submittedName>
        <fullName evidence="1">Uncharacterized protein</fullName>
    </submittedName>
</protein>
<dbReference type="RefSeq" id="WP_139199091.1">
    <property type="nucleotide sequence ID" value="NZ_FNDS01000009.1"/>
</dbReference>
<proteinExistence type="predicted"/>
<dbReference type="EMBL" id="FNDS01000009">
    <property type="protein sequence ID" value="SDI45150.1"/>
    <property type="molecule type" value="Genomic_DNA"/>
</dbReference>
<name>A0A1G8KQJ3_9PSED</name>
<sequence length="146" mass="16790">MAFSVLEAFRDADAELRGAIFNRGLNRACYRIVEIEGSQWSFLLRAVDEHSSIWRTYLIRSLPDAVNLATDPIWKDHELYVLFCSHDEEKPKQECKKILNIFEAIFPSQGGTSFVVETADGEFTDDPIRADEMAESRVKIYCHENL</sequence>
<dbReference type="OrthoDB" id="9869414at2"/>